<reference evidence="2 3" key="1">
    <citation type="submission" date="2023-10" db="EMBL/GenBank/DDBJ databases">
        <title>Microbacterium xanthum sp. nov., isolated from seaweed.</title>
        <authorList>
            <person name="Lee S.D."/>
        </authorList>
    </citation>
    <scope>NUCLEOTIDE SEQUENCE [LARGE SCALE GENOMIC DNA]</scope>
    <source>
        <strain evidence="2 3">KCTC 19124</strain>
    </source>
</reference>
<sequence length="817" mass="84841">MKRALVVFGILLAVVSAGIVITSWSVATPSQAASAGAGFGTWAPTSTYGWHGSMKVGDVHTYCIRPGLAAPTGQTTDRGVRSDAGGLSPKQLTGINHLVTAYGQTSDPVQAASVGWAVKAIADWDQTLHAFGYPGDTLAGAINWTFSALAPEHNERVQQLATSYYAEATALPVAEGGSEGRLVFTTDDEDPRHGTVTAKVASATGLGTIELTGAEFAGGGTSRSDVRAGESYEIRVTPAAGAPEVTVRGSGVFPTAPRAAVRYFTTPGGQDTAGPAGPAETTVEGEDMEPRVFTFTPTITTQVVERYVTDGVFADEVTVRGDGSWPRADDGAYAVVRAVADVYRDDVEPAPGDAIPGEPVATMVLETDPALGPTSPYRVEATEALTEPGFYTAVWRIFAADQSAAVRDRLPDDYAWEEEYGVRAQTIMVPSVFSRAESDLTVGGTMSDEVIVAGPVPRDGLVLSTAVYRAVDGIAPEDSCTAENLVWASEKTRVSEPGAATFTAPSVPEFGTYYWQESAEDADGVRVHVGGCGVPEETAVAEPPTVVTHAQPSAGFGAVITDTATVSGNVPASGSTSLVFRVHLAPDGLPPAEACTEETLVAVTEPVAVPDAGEYDSPGVPTTASGTYYWIEELRWSPDDGEPRTLARGACGTEEETTVVDRPAVATRATPRAATGEPFTDIATVTGLDESVDAELVFSAYLHRTGQTPDCSERIVETAAVPVHGDGEYESPAVTSDIAGTVQWVAQLQYRPEAGGDTVVIHRGECGEEGESTIVDDLAATGVSGSGAGVSTQMWAAGGIALVSLGLAALGLRSRRA</sequence>
<name>A0ABU5N9Z0_9MICO</name>
<evidence type="ECO:0000313" key="3">
    <source>
        <dbReference type="Proteomes" id="UP001291912"/>
    </source>
</evidence>
<keyword evidence="1" id="KW-0472">Membrane</keyword>
<keyword evidence="1" id="KW-0812">Transmembrane</keyword>
<dbReference type="EMBL" id="JAWJYN010000003">
    <property type="protein sequence ID" value="MDZ8162821.1"/>
    <property type="molecule type" value="Genomic_DNA"/>
</dbReference>
<comment type="caution">
    <text evidence="2">The sequence shown here is derived from an EMBL/GenBank/DDBJ whole genome shotgun (WGS) entry which is preliminary data.</text>
</comment>
<organism evidence="2 3">
    <name type="scientific">Microbacterium aquimaris</name>
    <dbReference type="NCBI Taxonomy" id="459816"/>
    <lineage>
        <taxon>Bacteria</taxon>
        <taxon>Bacillati</taxon>
        <taxon>Actinomycetota</taxon>
        <taxon>Actinomycetes</taxon>
        <taxon>Micrococcales</taxon>
        <taxon>Microbacteriaceae</taxon>
        <taxon>Microbacterium</taxon>
    </lineage>
</organism>
<proteinExistence type="predicted"/>
<dbReference type="RefSeq" id="WP_194422816.1">
    <property type="nucleotide sequence ID" value="NZ_BAAAPT010000001.1"/>
</dbReference>
<feature type="transmembrane region" description="Helical" evidence="1">
    <location>
        <begin position="794"/>
        <end position="812"/>
    </location>
</feature>
<keyword evidence="3" id="KW-1185">Reference proteome</keyword>
<keyword evidence="1" id="KW-1133">Transmembrane helix</keyword>
<dbReference type="Proteomes" id="UP001291912">
    <property type="component" value="Unassembled WGS sequence"/>
</dbReference>
<protein>
    <submittedName>
        <fullName evidence="2">Uncharacterized protein</fullName>
    </submittedName>
</protein>
<accession>A0ABU5N9Z0</accession>
<gene>
    <name evidence="2" type="ORF">R2Q92_13370</name>
</gene>
<evidence type="ECO:0000256" key="1">
    <source>
        <dbReference type="SAM" id="Phobius"/>
    </source>
</evidence>
<evidence type="ECO:0000313" key="2">
    <source>
        <dbReference type="EMBL" id="MDZ8162821.1"/>
    </source>
</evidence>